<dbReference type="SMART" id="SM00862">
    <property type="entry name" value="Trans_reg_C"/>
    <property type="match status" value="1"/>
</dbReference>
<evidence type="ECO:0000256" key="2">
    <source>
        <dbReference type="ARBA" id="ARBA00023015"/>
    </source>
</evidence>
<evidence type="ECO:0000259" key="6">
    <source>
        <dbReference type="SMART" id="SM01043"/>
    </source>
</evidence>
<evidence type="ECO:0000313" key="7">
    <source>
        <dbReference type="EMBL" id="MCO8270257.1"/>
    </source>
</evidence>
<dbReference type="InterPro" id="IPR005158">
    <property type="entry name" value="BTAD"/>
</dbReference>
<feature type="domain" description="Bacterial transcriptional activator" evidence="6">
    <location>
        <begin position="98"/>
        <end position="239"/>
    </location>
</feature>
<dbReference type="SUPFAM" id="SSF46894">
    <property type="entry name" value="C-terminal effector domain of the bipartite response regulators"/>
    <property type="match status" value="1"/>
</dbReference>
<keyword evidence="2" id="KW-0805">Transcription regulation</keyword>
<reference evidence="7 8" key="1">
    <citation type="submission" date="2022-06" db="EMBL/GenBank/DDBJ databases">
        <title>New Species of the Genus Actinoplanes, ActinopZanes ferrugineus.</title>
        <authorList>
            <person name="Ding P."/>
        </authorList>
    </citation>
    <scope>NUCLEOTIDE SEQUENCE [LARGE SCALE GENOMIC DNA]</scope>
    <source>
        <strain evidence="7 8">TRM88003</strain>
    </source>
</reference>
<dbReference type="InterPro" id="IPR011990">
    <property type="entry name" value="TPR-like_helical_dom_sf"/>
</dbReference>
<keyword evidence="4" id="KW-0804">Transcription</keyword>
<dbReference type="Pfam" id="PF03704">
    <property type="entry name" value="BTAD"/>
    <property type="match status" value="1"/>
</dbReference>
<evidence type="ECO:0000256" key="3">
    <source>
        <dbReference type="ARBA" id="ARBA00023125"/>
    </source>
</evidence>
<dbReference type="Pfam" id="PF00486">
    <property type="entry name" value="Trans_reg_C"/>
    <property type="match status" value="1"/>
</dbReference>
<gene>
    <name evidence="7" type="ORF">M1L60_06570</name>
</gene>
<dbReference type="Gene3D" id="3.40.50.300">
    <property type="entry name" value="P-loop containing nucleotide triphosphate hydrolases"/>
    <property type="match status" value="1"/>
</dbReference>
<protein>
    <submittedName>
        <fullName evidence="7">NB-ARC domain-containing protein</fullName>
    </submittedName>
</protein>
<dbReference type="SMART" id="SM01043">
    <property type="entry name" value="BTAD"/>
    <property type="match status" value="1"/>
</dbReference>
<feature type="domain" description="OmpR/PhoB-type" evidence="5">
    <location>
        <begin position="16"/>
        <end position="91"/>
    </location>
</feature>
<dbReference type="SUPFAM" id="SSF52540">
    <property type="entry name" value="P-loop containing nucleoside triphosphate hydrolases"/>
    <property type="match status" value="1"/>
</dbReference>
<dbReference type="InterPro" id="IPR016032">
    <property type="entry name" value="Sig_transdc_resp-reg_C-effctor"/>
</dbReference>
<comment type="similarity">
    <text evidence="1">Belongs to the AfsR/DnrI/RedD regulatory family.</text>
</comment>
<dbReference type="PANTHER" id="PTHR35807">
    <property type="entry name" value="TRANSCRIPTIONAL REGULATOR REDD-RELATED"/>
    <property type="match status" value="1"/>
</dbReference>
<dbReference type="EMBL" id="JAMYJR010000003">
    <property type="protein sequence ID" value="MCO8270257.1"/>
    <property type="molecule type" value="Genomic_DNA"/>
</dbReference>
<comment type="caution">
    <text evidence="7">The sequence shown here is derived from an EMBL/GenBank/DDBJ whole genome shotgun (WGS) entry which is preliminary data.</text>
</comment>
<dbReference type="InterPro" id="IPR001867">
    <property type="entry name" value="OmpR/PhoB-type_DNA-bd"/>
</dbReference>
<dbReference type="PANTHER" id="PTHR35807:SF1">
    <property type="entry name" value="TRANSCRIPTIONAL REGULATOR REDD"/>
    <property type="match status" value="1"/>
</dbReference>
<dbReference type="Gene3D" id="1.10.10.10">
    <property type="entry name" value="Winged helix-like DNA-binding domain superfamily/Winged helix DNA-binding domain"/>
    <property type="match status" value="1"/>
</dbReference>
<dbReference type="InterPro" id="IPR051677">
    <property type="entry name" value="AfsR-DnrI-RedD_regulator"/>
</dbReference>
<dbReference type="InterPro" id="IPR002182">
    <property type="entry name" value="NB-ARC"/>
</dbReference>
<sequence length="996" mass="106423">MIFRILGDLEVRPPGGGSVALPGGHQLSVLAALLIKANQQLSTAELLRAGWGDPEVSPAQLHKAISALRRLVELAGSPGAIKTHNRFGYELTAATAELDLLQFRRHVERADDERRDQHIPAEIEHLRAAIRLWRGNTPLANVPDAPFAADIAALRSRRKRCAVRLFTLEHTRGEHAAILDDLTQFAAEDPADGELCRLLMLSLYLSGHVSEAMAVLERHEEAVDGGAAKELRRLGYSMAMHNDEAVARADAAGARTPREVPLPRQLPPPPASFVGRDPLRAELGTLLRERRRTVVVISGPGGMGKTALALRAAHDAAELYQGGQLWADLRGSSDQPVDPGEVLAEFLRALGETAVPEGRRERTGLFRTLTAGRKLLIVLDDAGSVAQIRDLVPGGGTSVVLVTARRRLPGIDAPAHHVATLGALDHDTAAALFRHVVASAQVDVSGEPAAVEAVVRLCGGLPLALRIAAQMRVEDFHRPTAELLRRLREQGPAAFRHGDESLARTLGAGLAPLDELARRLFLGLGLLAQPTFGDWTAAALLAEPGPAAGAALARLALVGLVDPVQPGTRYGFHDLTRDYARDRARAELAPPGEHTDAPARVCRALLTLTRRAHDAFYGGRFDVVHSDEPDVTVPDAEIEAVTSDPRAWFEIERLNIRAAVGQAAALGLTGVCWDLAVSAHEFYALGQYFDDWRVTHEIALAECERAGDRRGEGVVLVALGQPPLVASGSPGVSGVAELERGQALLAEVGEPHSRAFALRTLANALRRRGELARPLRQFTEALVHYRESDDVVGVQQSLRFIGQAHLDMGHAEAAVATLREAERVARGLGQPQVLAPTLYWMGHAFLARGNGAAAEAAFGEVLAMFPDGGQGHAYALHGLGALALAAGDLDVAAARLARAGECAREGADVLLEGRIHLTAAELEGVRGARIEQEVALLRAVELFQSLGAAHLEIAAQAALADAYAWGNDQPEAEAAARDRIRELSAGLPPEDRLMSS</sequence>
<evidence type="ECO:0000256" key="1">
    <source>
        <dbReference type="ARBA" id="ARBA00005820"/>
    </source>
</evidence>
<name>A0ABT1DHG0_9ACTN</name>
<proteinExistence type="inferred from homology"/>
<keyword evidence="8" id="KW-1185">Reference proteome</keyword>
<evidence type="ECO:0000256" key="4">
    <source>
        <dbReference type="ARBA" id="ARBA00023163"/>
    </source>
</evidence>
<dbReference type="Proteomes" id="UP001523369">
    <property type="component" value="Unassembled WGS sequence"/>
</dbReference>
<dbReference type="SUPFAM" id="SSF48452">
    <property type="entry name" value="TPR-like"/>
    <property type="match status" value="2"/>
</dbReference>
<keyword evidence="3" id="KW-0238">DNA-binding</keyword>
<dbReference type="PRINTS" id="PR00364">
    <property type="entry name" value="DISEASERSIST"/>
</dbReference>
<evidence type="ECO:0000313" key="8">
    <source>
        <dbReference type="Proteomes" id="UP001523369"/>
    </source>
</evidence>
<organism evidence="7 8">
    <name type="scientific">Paractinoplanes aksuensis</name>
    <dbReference type="NCBI Taxonomy" id="2939490"/>
    <lineage>
        <taxon>Bacteria</taxon>
        <taxon>Bacillati</taxon>
        <taxon>Actinomycetota</taxon>
        <taxon>Actinomycetes</taxon>
        <taxon>Micromonosporales</taxon>
        <taxon>Micromonosporaceae</taxon>
        <taxon>Paractinoplanes</taxon>
    </lineage>
</organism>
<evidence type="ECO:0000259" key="5">
    <source>
        <dbReference type="SMART" id="SM00862"/>
    </source>
</evidence>
<dbReference type="InterPro" id="IPR036388">
    <property type="entry name" value="WH-like_DNA-bd_sf"/>
</dbReference>
<dbReference type="RefSeq" id="WP_253236375.1">
    <property type="nucleotide sequence ID" value="NZ_JAMYJR010000003.1"/>
</dbReference>
<dbReference type="InterPro" id="IPR027417">
    <property type="entry name" value="P-loop_NTPase"/>
</dbReference>
<dbReference type="Gene3D" id="1.25.40.10">
    <property type="entry name" value="Tetratricopeptide repeat domain"/>
    <property type="match status" value="2"/>
</dbReference>
<accession>A0ABT1DHG0</accession>
<dbReference type="Pfam" id="PF00931">
    <property type="entry name" value="NB-ARC"/>
    <property type="match status" value="1"/>
</dbReference>